<gene>
    <name evidence="2" type="ORF">PS870_04474</name>
</gene>
<organism evidence="2 3">
    <name type="scientific">Pseudomonas fluorescens</name>
    <dbReference type="NCBI Taxonomy" id="294"/>
    <lineage>
        <taxon>Bacteria</taxon>
        <taxon>Pseudomonadati</taxon>
        <taxon>Pseudomonadota</taxon>
        <taxon>Gammaproteobacteria</taxon>
        <taxon>Pseudomonadales</taxon>
        <taxon>Pseudomonadaceae</taxon>
        <taxon>Pseudomonas</taxon>
    </lineage>
</organism>
<proteinExistence type="predicted"/>
<dbReference type="Pfam" id="PF21722">
    <property type="entry name" value="Gly_rich_2"/>
    <property type="match status" value="1"/>
</dbReference>
<dbReference type="Proteomes" id="UP000349468">
    <property type="component" value="Unassembled WGS sequence"/>
</dbReference>
<dbReference type="InterPro" id="IPR049304">
    <property type="entry name" value="Gly_rich_dom"/>
</dbReference>
<feature type="domain" description="Glycine-rich" evidence="1">
    <location>
        <begin position="197"/>
        <end position="380"/>
    </location>
</feature>
<protein>
    <recommendedName>
        <fullName evidence="1">Glycine-rich domain-containing protein</fullName>
    </recommendedName>
</protein>
<dbReference type="EMBL" id="CABVIK010000015">
    <property type="protein sequence ID" value="VVP34105.1"/>
    <property type="molecule type" value="Genomic_DNA"/>
</dbReference>
<evidence type="ECO:0000313" key="2">
    <source>
        <dbReference type="EMBL" id="VVP34105.1"/>
    </source>
</evidence>
<reference evidence="2 3" key="1">
    <citation type="submission" date="2019-09" db="EMBL/GenBank/DDBJ databases">
        <authorList>
            <person name="Chandra G."/>
            <person name="Truman W A."/>
        </authorList>
    </citation>
    <scope>NUCLEOTIDE SEQUENCE [LARGE SCALE GENOMIC DNA]</scope>
    <source>
        <strain evidence="2">PS870</strain>
    </source>
</reference>
<accession>A0A5E7NAF4</accession>
<dbReference type="RefSeq" id="WP_154912975.1">
    <property type="nucleotide sequence ID" value="NZ_CABVIK010000015.1"/>
</dbReference>
<evidence type="ECO:0000313" key="3">
    <source>
        <dbReference type="Proteomes" id="UP000349468"/>
    </source>
</evidence>
<dbReference type="AlphaFoldDB" id="A0A5E7NAF4"/>
<evidence type="ECO:0000259" key="1">
    <source>
        <dbReference type="Pfam" id="PF21722"/>
    </source>
</evidence>
<name>A0A5E7NAF4_PSEFL</name>
<sequence length="382" mass="36018">MDYPISVPSIGLVGGKFVDEDPLAGTPGSLIPSAWGNAVTDEVLNVVRAAALVPSEGDLSQLLKAIRIIGQAAAASYAVDEGVVNSYVALYTPALTTRINGRVLRFKAAHTNTDTCTFNEGLGLANLIGLGGASLQGGEIVAGGICTVVWNSTAFGAGAYVLLSCDSGAQQLTPGTKSRHGVTLAQLQNQGSQMFTANGSFVVPAGITKCFITLCGGGGGGAAYFDTTGGGGGGGGAGAGLKIPVAVTPGATIAVTVGSGGAGGPSVGAPGAAGGASSFGGLASAAGGGGGTSAGSGGGGGAGSAVNGAPGGIGQAYNAPSITSEQGGMGGASLFGGGGFGGIRQGATGATVGSGFGTGGGGGCRNVGALGRPGFVLVEWMQ</sequence>